<keyword evidence="4" id="KW-0808">Transferase</keyword>
<dbReference type="Proteomes" id="UP000756346">
    <property type="component" value="Unassembled WGS sequence"/>
</dbReference>
<dbReference type="GO" id="GO:0043399">
    <property type="term" value="F:tRNA adenosine(64)-2'-O-ribosylphosphate transferase activity"/>
    <property type="evidence" value="ECO:0007669"/>
    <property type="project" value="InterPro"/>
</dbReference>
<dbReference type="InterPro" id="IPR033421">
    <property type="entry name" value="Rit1_DUSP-like"/>
</dbReference>
<feature type="compositionally biased region" description="Acidic residues" evidence="1">
    <location>
        <begin position="60"/>
        <end position="73"/>
    </location>
</feature>
<feature type="region of interest" description="Disordered" evidence="1">
    <location>
        <begin position="1"/>
        <end position="126"/>
    </location>
</feature>
<feature type="domain" description="Rit1 DUSP-like" evidence="2">
    <location>
        <begin position="680"/>
        <end position="770"/>
    </location>
</feature>
<evidence type="ECO:0000313" key="5">
    <source>
        <dbReference type="Proteomes" id="UP000756346"/>
    </source>
</evidence>
<dbReference type="AlphaFoldDB" id="A0A9P8YB93"/>
<feature type="region of interest" description="Disordered" evidence="1">
    <location>
        <begin position="393"/>
        <end position="430"/>
    </location>
</feature>
<feature type="region of interest" description="Disordered" evidence="1">
    <location>
        <begin position="641"/>
        <end position="686"/>
    </location>
</feature>
<feature type="region of interest" description="Disordered" evidence="1">
    <location>
        <begin position="305"/>
        <end position="338"/>
    </location>
</feature>
<dbReference type="GO" id="GO:0019988">
    <property type="term" value="P:charged-tRNA amino acid modification"/>
    <property type="evidence" value="ECO:0007669"/>
    <property type="project" value="InterPro"/>
</dbReference>
<gene>
    <name evidence="4" type="ORF">B0I36DRAFT_430447</name>
</gene>
<evidence type="ECO:0000259" key="2">
    <source>
        <dbReference type="Pfam" id="PF04179"/>
    </source>
</evidence>
<evidence type="ECO:0000259" key="3">
    <source>
        <dbReference type="Pfam" id="PF17184"/>
    </source>
</evidence>
<dbReference type="GeneID" id="70192082"/>
<evidence type="ECO:0000256" key="1">
    <source>
        <dbReference type="SAM" id="MobiDB-lite"/>
    </source>
</evidence>
<dbReference type="GO" id="GO:0005737">
    <property type="term" value="C:cytoplasm"/>
    <property type="evidence" value="ECO:0007669"/>
    <property type="project" value="TreeGrafter"/>
</dbReference>
<organism evidence="4 5">
    <name type="scientific">Microdochium trichocladiopsis</name>
    <dbReference type="NCBI Taxonomy" id="1682393"/>
    <lineage>
        <taxon>Eukaryota</taxon>
        <taxon>Fungi</taxon>
        <taxon>Dikarya</taxon>
        <taxon>Ascomycota</taxon>
        <taxon>Pezizomycotina</taxon>
        <taxon>Sordariomycetes</taxon>
        <taxon>Xylariomycetidae</taxon>
        <taxon>Xylariales</taxon>
        <taxon>Microdochiaceae</taxon>
        <taxon>Microdochium</taxon>
    </lineage>
</organism>
<dbReference type="InterPro" id="IPR007306">
    <property type="entry name" value="Rit1"/>
</dbReference>
<dbReference type="EMBL" id="JAGTJQ010000004">
    <property type="protein sequence ID" value="KAH7033164.1"/>
    <property type="molecule type" value="Genomic_DNA"/>
</dbReference>
<proteinExistence type="predicted"/>
<dbReference type="Pfam" id="PF04179">
    <property type="entry name" value="Init_tRNA_PT"/>
    <property type="match status" value="1"/>
</dbReference>
<evidence type="ECO:0000313" key="4">
    <source>
        <dbReference type="EMBL" id="KAH7033164.1"/>
    </source>
</evidence>
<feature type="compositionally biased region" description="Basic and acidic residues" evidence="1">
    <location>
        <begin position="409"/>
        <end position="425"/>
    </location>
</feature>
<feature type="compositionally biased region" description="Basic and acidic residues" evidence="1">
    <location>
        <begin position="305"/>
        <end position="326"/>
    </location>
</feature>
<feature type="compositionally biased region" description="Low complexity" evidence="1">
    <location>
        <begin position="663"/>
        <end position="684"/>
    </location>
</feature>
<comment type="caution">
    <text evidence="4">The sequence shown here is derived from an EMBL/GenBank/DDBJ whole genome shotgun (WGS) entry which is preliminary data.</text>
</comment>
<dbReference type="PANTHER" id="PTHR31811:SF0">
    <property type="entry name" value="TRNA A64-2'-O-RIBOSYLPHOSPHATE TRANSFERASE"/>
    <property type="match status" value="1"/>
</dbReference>
<accession>A0A9P8YB93</accession>
<dbReference type="PANTHER" id="PTHR31811">
    <property type="entry name" value="TRNA A64-2'-O-RIBOSYLPHOSPHATE TRANSFERASE"/>
    <property type="match status" value="1"/>
</dbReference>
<keyword evidence="5" id="KW-1185">Reference proteome</keyword>
<sequence length="772" mass="82583">MALSHSSDEGSEMCLRPADPGHRWGPGQGGGDPVAAPVASATAPAGVTDDDSDDGRIQWDEDDEDSDGVEDGPAEQSSGTRSVAQRSSNQPRQARGEARENNSSNNKNRKKKTPKHQQQQQQPSAVSDLIFSSAQSAGHQFNHILSALKKSNLSMHNRLRSVQADAAFVQRVQKAYFYDPPAEAAPRDPPASSVLEPQVMPPRTRAKARHHPRPLIANERCGSWYIPPSLKQGSAYFKSTDGHFGIWGFSTRRLNLQLLKLIGENDGCIIVDSTRRGKRMPDALSKTVPMWCCVVNCVLLPEGMPAREEGGGGRRGERKDVEDERAGGGGGGGCPHKLYTPPNAVSESEHAQMEARVPEHVEAFKRLGLDLEPYRKMLKKPLRPMWVTQESHLDVADEEEQEEDCDTDGENKSYGDDENGREQTQEGRTSIKGVTVFEDFHPVICCTSSRRVVGGEMSEGGYIQGAGDDTENWAFGLTPPIFWANADLLLSTPEADLPGLVRQLVDQAKATPTPQPGQSSSSQPSSPPSSSPQAATSASLLSKHQQVAPGIFVARTADIDASMISSSPPLSQDTPTRQEVCTIIINQSTATDPSTWPKSSTHMDVGVGGKQSKIASRNLRAALPQIAEFVGAHLEQALLGMESPGLPQPPPTQGDGTMSPVEAAAAAASTDNNNNNHNNSSSSNGPNILIACDSGRDLSIGVALALVCQHCCTTSTSGGGGTGTLTFRPRKDAPDGVNKTLIKSRLGHIMALFPDANPSRATLQSVNSYLMG</sequence>
<name>A0A9P8YB93_9PEZI</name>
<feature type="compositionally biased region" description="Polar residues" evidence="1">
    <location>
        <begin position="75"/>
        <end position="92"/>
    </location>
</feature>
<dbReference type="InterPro" id="IPR033449">
    <property type="entry name" value="Rit1_N"/>
</dbReference>
<dbReference type="Pfam" id="PF17184">
    <property type="entry name" value="Rit1_C"/>
    <property type="match status" value="1"/>
</dbReference>
<protein>
    <submittedName>
        <fullName evidence="4">Initiator tRNA phosphoribosyl transferase-domain-containing protein</fullName>
    </submittedName>
</protein>
<feature type="compositionally biased region" description="Low complexity" evidence="1">
    <location>
        <begin position="510"/>
        <end position="524"/>
    </location>
</feature>
<reference evidence="4" key="1">
    <citation type="journal article" date="2021" name="Nat. Commun.">
        <title>Genetic determinants of endophytism in the Arabidopsis root mycobiome.</title>
        <authorList>
            <person name="Mesny F."/>
            <person name="Miyauchi S."/>
            <person name="Thiergart T."/>
            <person name="Pickel B."/>
            <person name="Atanasova L."/>
            <person name="Karlsson M."/>
            <person name="Huettel B."/>
            <person name="Barry K.W."/>
            <person name="Haridas S."/>
            <person name="Chen C."/>
            <person name="Bauer D."/>
            <person name="Andreopoulos W."/>
            <person name="Pangilinan J."/>
            <person name="LaButti K."/>
            <person name="Riley R."/>
            <person name="Lipzen A."/>
            <person name="Clum A."/>
            <person name="Drula E."/>
            <person name="Henrissat B."/>
            <person name="Kohler A."/>
            <person name="Grigoriev I.V."/>
            <person name="Martin F.M."/>
            <person name="Hacquard S."/>
        </authorList>
    </citation>
    <scope>NUCLEOTIDE SEQUENCE</scope>
    <source>
        <strain evidence="4">MPI-CAGE-CH-0230</strain>
    </source>
</reference>
<dbReference type="OrthoDB" id="45256at2759"/>
<feature type="compositionally biased region" description="Low complexity" evidence="1">
    <location>
        <begin position="33"/>
        <end position="47"/>
    </location>
</feature>
<feature type="domain" description="Rit1 N-terminal" evidence="3">
    <location>
        <begin position="209"/>
        <end position="505"/>
    </location>
</feature>
<feature type="compositionally biased region" description="Acidic residues" evidence="1">
    <location>
        <begin position="396"/>
        <end position="408"/>
    </location>
</feature>
<feature type="region of interest" description="Disordered" evidence="1">
    <location>
        <begin position="509"/>
        <end position="540"/>
    </location>
</feature>
<dbReference type="RefSeq" id="XP_046013996.1">
    <property type="nucleotide sequence ID" value="XM_046162536.1"/>
</dbReference>